<protein>
    <recommendedName>
        <fullName evidence="3">DUF3231 family protein</fullName>
    </recommendedName>
</protein>
<evidence type="ECO:0000313" key="1">
    <source>
        <dbReference type="EMBL" id="MBP1947504.1"/>
    </source>
</evidence>
<dbReference type="InterPro" id="IPR021617">
    <property type="entry name" value="DUF3231"/>
</dbReference>
<evidence type="ECO:0008006" key="3">
    <source>
        <dbReference type="Google" id="ProtNLM"/>
    </source>
</evidence>
<dbReference type="EMBL" id="JAGGKK010000001">
    <property type="protein sequence ID" value="MBP1947504.1"/>
    <property type="molecule type" value="Genomic_DNA"/>
</dbReference>
<gene>
    <name evidence="1" type="ORF">J2Z82_000427</name>
</gene>
<dbReference type="Pfam" id="PF11553">
    <property type="entry name" value="DUF3231"/>
    <property type="match status" value="2"/>
</dbReference>
<keyword evidence="2" id="KW-1185">Reference proteome</keyword>
<dbReference type="Proteomes" id="UP001519328">
    <property type="component" value="Unassembled WGS sequence"/>
</dbReference>
<dbReference type="InterPro" id="IPR012347">
    <property type="entry name" value="Ferritin-like"/>
</dbReference>
<comment type="caution">
    <text evidence="1">The sequence shown here is derived from an EMBL/GenBank/DDBJ whole genome shotgun (WGS) entry which is preliminary data.</text>
</comment>
<organism evidence="1 2">
    <name type="scientific">Virgibacillus litoralis</name>
    <dbReference type="NCBI Taxonomy" id="578221"/>
    <lineage>
        <taxon>Bacteria</taxon>
        <taxon>Bacillati</taxon>
        <taxon>Bacillota</taxon>
        <taxon>Bacilli</taxon>
        <taxon>Bacillales</taxon>
        <taxon>Bacillaceae</taxon>
        <taxon>Virgibacillus</taxon>
    </lineage>
</organism>
<name>A0ABS4HA22_9BACI</name>
<reference evidence="1 2" key="1">
    <citation type="submission" date="2021-03" db="EMBL/GenBank/DDBJ databases">
        <title>Genomic Encyclopedia of Type Strains, Phase IV (KMG-IV): sequencing the most valuable type-strain genomes for metagenomic binning, comparative biology and taxonomic classification.</title>
        <authorList>
            <person name="Goeker M."/>
        </authorList>
    </citation>
    <scope>NUCLEOTIDE SEQUENCE [LARGE SCALE GENOMIC DNA]</scope>
    <source>
        <strain evidence="1 2">DSM 21085</strain>
    </source>
</reference>
<proteinExistence type="predicted"/>
<sequence>MTSSEITQLWAAYMNDSALECKLQYFLAKVSDGEVQPLVQQALDLAQSHLIKLRAIFTNDNYPIPYGFKPTEDVDINAPKLYSDDYILRYLHQGAQIALEAYSISLSMAGRVDVFNYFSECVYEQTGFLKTLITVLQSKGLYIHMPYLPKPESYDFVKSQNFLTGYFGERRPLTGSEIVNLFGNYQRNALGSATMIGFSQVAKNTDVRKFLMRGKEISQKHCEIFGSILHEDDVPAPAKMDDTVTDSTTYTFSDKLMMYYSTGLIALSVGYYGASMSMSPRRDLGATYNRLLNEILKYAEDGANIMIKNQWLEEPPRALDRDELAKKKK</sequence>
<evidence type="ECO:0000313" key="2">
    <source>
        <dbReference type="Proteomes" id="UP001519328"/>
    </source>
</evidence>
<accession>A0ABS4HA22</accession>
<dbReference type="Gene3D" id="1.20.1260.10">
    <property type="match status" value="2"/>
</dbReference>